<protein>
    <submittedName>
        <fullName evidence="8">Leucine efflux protein LeuE</fullName>
    </submittedName>
</protein>
<evidence type="ECO:0000256" key="7">
    <source>
        <dbReference type="SAM" id="Phobius"/>
    </source>
</evidence>
<feature type="transmembrane region" description="Helical" evidence="7">
    <location>
        <begin position="12"/>
        <end position="29"/>
    </location>
</feature>
<sequence>MFGITDMTTYVLGVIFIILLPGPNSLYVLSVASQRGVRAGYLGACGVFLGDTVLMVLSAAGAASLLKTYPTAFIAVKYAGAAYLAWIGVQMLKGVWQGVAQRSPVRDLANEVRPAADDTHPFKKALLLSLLNPKAILFFISFFIQFVDPGYAYPALSFTILGVIVQFFSALYLSTLIFSGARLAAAFRRRRNLSAGLKGGVGLMFIGFSAKLATATIA</sequence>
<name>A0ABV7EX97_9BURK</name>
<feature type="transmembrane region" description="Helical" evidence="7">
    <location>
        <begin position="153"/>
        <end position="178"/>
    </location>
</feature>
<keyword evidence="3" id="KW-1003">Cell membrane</keyword>
<dbReference type="PIRSF" id="PIRSF006324">
    <property type="entry name" value="LeuE"/>
    <property type="match status" value="1"/>
</dbReference>
<evidence type="ECO:0000256" key="3">
    <source>
        <dbReference type="ARBA" id="ARBA00022475"/>
    </source>
</evidence>
<accession>A0ABV7EX97</accession>
<dbReference type="PANTHER" id="PTHR30086">
    <property type="entry name" value="ARGININE EXPORTER PROTEIN ARGO"/>
    <property type="match status" value="1"/>
</dbReference>
<comment type="similarity">
    <text evidence="2">Belongs to the Rht family.</text>
</comment>
<dbReference type="InterPro" id="IPR001123">
    <property type="entry name" value="LeuE-type"/>
</dbReference>
<evidence type="ECO:0000256" key="5">
    <source>
        <dbReference type="ARBA" id="ARBA00022989"/>
    </source>
</evidence>
<gene>
    <name evidence="8" type="primary">leuE</name>
    <name evidence="8" type="ORF">ACFOFO_05455</name>
</gene>
<feature type="transmembrane region" description="Helical" evidence="7">
    <location>
        <begin position="125"/>
        <end position="147"/>
    </location>
</feature>
<comment type="caution">
    <text evidence="8">The sequence shown here is derived from an EMBL/GenBank/DDBJ whole genome shotgun (WGS) entry which is preliminary data.</text>
</comment>
<evidence type="ECO:0000256" key="6">
    <source>
        <dbReference type="ARBA" id="ARBA00023136"/>
    </source>
</evidence>
<keyword evidence="5 7" id="KW-1133">Transmembrane helix</keyword>
<comment type="subcellular location">
    <subcellularLocation>
        <location evidence="1">Cell membrane</location>
        <topology evidence="1">Multi-pass membrane protein</topology>
    </subcellularLocation>
</comment>
<keyword evidence="4 7" id="KW-0812">Transmembrane</keyword>
<evidence type="ECO:0000256" key="4">
    <source>
        <dbReference type="ARBA" id="ARBA00022692"/>
    </source>
</evidence>
<keyword evidence="6 7" id="KW-0472">Membrane</keyword>
<dbReference type="RefSeq" id="WP_390331060.1">
    <property type="nucleotide sequence ID" value="NZ_JBHRTP010000012.1"/>
</dbReference>
<dbReference type="Pfam" id="PF01810">
    <property type="entry name" value="LysE"/>
    <property type="match status" value="1"/>
</dbReference>
<dbReference type="NCBIfam" id="NF008201">
    <property type="entry name" value="PRK10958.1"/>
    <property type="match status" value="1"/>
</dbReference>
<dbReference type="PANTHER" id="PTHR30086:SF15">
    <property type="entry name" value="LEUCINE EFFLUX PROTEIN"/>
    <property type="match status" value="1"/>
</dbReference>
<feature type="transmembrane region" description="Helical" evidence="7">
    <location>
        <begin position="72"/>
        <end position="92"/>
    </location>
</feature>
<proteinExistence type="inferred from homology"/>
<feature type="transmembrane region" description="Helical" evidence="7">
    <location>
        <begin position="199"/>
        <end position="217"/>
    </location>
</feature>
<evidence type="ECO:0000256" key="2">
    <source>
        <dbReference type="ARBA" id="ARBA00007928"/>
    </source>
</evidence>
<reference evidence="9" key="1">
    <citation type="journal article" date="2019" name="Int. J. Syst. Evol. Microbiol.">
        <title>The Global Catalogue of Microorganisms (GCM) 10K type strain sequencing project: providing services to taxonomists for standard genome sequencing and annotation.</title>
        <authorList>
            <consortium name="The Broad Institute Genomics Platform"/>
            <consortium name="The Broad Institute Genome Sequencing Center for Infectious Disease"/>
            <person name="Wu L."/>
            <person name="Ma J."/>
        </authorList>
    </citation>
    <scope>NUCLEOTIDE SEQUENCE [LARGE SCALE GENOMIC DNA]</scope>
    <source>
        <strain evidence="9">KCTC 42986</strain>
    </source>
</reference>
<evidence type="ECO:0000313" key="8">
    <source>
        <dbReference type="EMBL" id="MFC3107407.1"/>
    </source>
</evidence>
<dbReference type="Proteomes" id="UP001595530">
    <property type="component" value="Unassembled WGS sequence"/>
</dbReference>
<feature type="transmembrane region" description="Helical" evidence="7">
    <location>
        <begin position="41"/>
        <end position="66"/>
    </location>
</feature>
<keyword evidence="9" id="KW-1185">Reference proteome</keyword>
<dbReference type="EMBL" id="JBHRTP010000012">
    <property type="protein sequence ID" value="MFC3107407.1"/>
    <property type="molecule type" value="Genomic_DNA"/>
</dbReference>
<organism evidence="8 9">
    <name type="scientific">Undibacterium arcticum</name>
    <dbReference type="NCBI Taxonomy" id="1762892"/>
    <lineage>
        <taxon>Bacteria</taxon>
        <taxon>Pseudomonadati</taxon>
        <taxon>Pseudomonadota</taxon>
        <taxon>Betaproteobacteria</taxon>
        <taxon>Burkholderiales</taxon>
        <taxon>Oxalobacteraceae</taxon>
        <taxon>Undibacterium</taxon>
    </lineage>
</organism>
<evidence type="ECO:0000313" key="9">
    <source>
        <dbReference type="Proteomes" id="UP001595530"/>
    </source>
</evidence>
<evidence type="ECO:0000256" key="1">
    <source>
        <dbReference type="ARBA" id="ARBA00004651"/>
    </source>
</evidence>